<proteinExistence type="predicted"/>
<dbReference type="RefSeq" id="WP_406854262.1">
    <property type="nucleotide sequence ID" value="NZ_CP157484.1"/>
</dbReference>
<gene>
    <name evidence="1" type="ORF">ABEG18_17110</name>
</gene>
<dbReference type="EMBL" id="CP157484">
    <property type="protein sequence ID" value="XBO37441.1"/>
    <property type="molecule type" value="Genomic_DNA"/>
</dbReference>
<sequence>MFVLSIRWAASPIDPQAIDAALGPYEDWIRLNGQTWLVWSDASAGRIAESVRESLQPEESVLVFGVDPSDADGWERTWVWNWIASKRKAGDGMDLRRVQQGQG</sequence>
<accession>A0AAU7JAR5</accession>
<name>A0AAU7JAR5_9HYPH</name>
<protein>
    <recommendedName>
        <fullName evidence="2">DUF3293 domain-containing protein</fullName>
    </recommendedName>
</protein>
<evidence type="ECO:0000313" key="1">
    <source>
        <dbReference type="EMBL" id="XBO37441.1"/>
    </source>
</evidence>
<evidence type="ECO:0008006" key="2">
    <source>
        <dbReference type="Google" id="ProtNLM"/>
    </source>
</evidence>
<reference evidence="1" key="1">
    <citation type="submission" date="2024-05" db="EMBL/GenBank/DDBJ databases">
        <authorList>
            <person name="Kim S."/>
            <person name="Heo J."/>
            <person name="Choi H."/>
            <person name="Choi Y."/>
            <person name="Kwon S.-W."/>
            <person name="Kim Y."/>
        </authorList>
    </citation>
    <scope>NUCLEOTIDE SEQUENCE</scope>
    <source>
        <strain evidence="1">KACC 23698</strain>
    </source>
</reference>
<dbReference type="AlphaFoldDB" id="A0AAU7JAR5"/>
<organism evidence="1">
    <name type="scientific">Alsobacter sp. KACC 23698</name>
    <dbReference type="NCBI Taxonomy" id="3149229"/>
    <lineage>
        <taxon>Bacteria</taxon>
        <taxon>Pseudomonadati</taxon>
        <taxon>Pseudomonadota</taxon>
        <taxon>Alphaproteobacteria</taxon>
        <taxon>Hyphomicrobiales</taxon>
        <taxon>Alsobacteraceae</taxon>
        <taxon>Alsobacter</taxon>
    </lineage>
</organism>